<keyword evidence="2" id="KW-1185">Reference proteome</keyword>
<dbReference type="InterPro" id="IPR058231">
    <property type="entry name" value="MG284-like_C"/>
</dbReference>
<dbReference type="KEGG" id="mbc:MYB_00360"/>
<evidence type="ECO:0000313" key="2">
    <source>
        <dbReference type="Proteomes" id="UP000019229"/>
    </source>
</evidence>
<name>W5UZW7_9BACT</name>
<dbReference type="NCBIfam" id="NF045770">
    <property type="entry name" value="MPN403_MG284_C"/>
    <property type="match status" value="1"/>
</dbReference>
<protein>
    <submittedName>
        <fullName evidence="1">Uncharacterized protein</fullName>
    </submittedName>
</protein>
<dbReference type="Proteomes" id="UP000019229">
    <property type="component" value="Chromosome"/>
</dbReference>
<dbReference type="STRING" id="743966.MYB_00360"/>
<sequence>MNIDSFKLEGSPMWEAIKKLPFSVKKKIFSGVFQVLEISQQHNERARVFKALNITDKSLVEGLSPIEHILSILDPKYSTLLIKEFLEEDKAWIKKYWSKSTYYKNIHKAMDEFLYYLYF</sequence>
<proteinExistence type="predicted"/>
<reference evidence="1 2" key="1">
    <citation type="journal article" date="2014" name="Genome Announc.">
        <title>Complete Genome Sequence of Mycoplasma bovoculi Strain M165/69T (ATCC 29104).</title>
        <authorList>
            <person name="Calcutt M.J."/>
            <person name="Foecking M.F."/>
        </authorList>
    </citation>
    <scope>NUCLEOTIDE SEQUENCE [LARGE SCALE GENOMIC DNA]</scope>
    <source>
        <strain evidence="1">M165/69</strain>
    </source>
</reference>
<dbReference type="EMBL" id="CP007154">
    <property type="protein sequence ID" value="AHH45083.1"/>
    <property type="molecule type" value="Genomic_DNA"/>
</dbReference>
<dbReference type="HOGENOM" id="CLU_166785_0_0_14"/>
<accession>W5UZW7</accession>
<dbReference type="PATRIC" id="fig|743966.3.peg.70"/>
<organism evidence="1 2">
    <name type="scientific">Mesomycoplasma bovoculi M165/69</name>
    <dbReference type="NCBI Taxonomy" id="743966"/>
    <lineage>
        <taxon>Bacteria</taxon>
        <taxon>Bacillati</taxon>
        <taxon>Mycoplasmatota</taxon>
        <taxon>Mycoplasmoidales</taxon>
        <taxon>Metamycoplasmataceae</taxon>
        <taxon>Mesomycoplasma</taxon>
    </lineage>
</organism>
<dbReference type="AlphaFoldDB" id="W5UZW7"/>
<gene>
    <name evidence="1" type="ORF">MYB_00360</name>
</gene>
<dbReference type="eggNOG" id="ENOG5030MZB">
    <property type="taxonomic scope" value="Bacteria"/>
</dbReference>
<evidence type="ECO:0000313" key="1">
    <source>
        <dbReference type="EMBL" id="AHH45083.1"/>
    </source>
</evidence>